<feature type="compositionally biased region" description="Low complexity" evidence="7">
    <location>
        <begin position="729"/>
        <end position="748"/>
    </location>
</feature>
<evidence type="ECO:0000256" key="1">
    <source>
        <dbReference type="ARBA" id="ARBA00004123"/>
    </source>
</evidence>
<keyword evidence="9" id="KW-1185">Reference proteome</keyword>
<organism evidence="8 9">
    <name type="scientific">Anopheles gambiae</name>
    <name type="common">African malaria mosquito</name>
    <dbReference type="NCBI Taxonomy" id="7165"/>
    <lineage>
        <taxon>Eukaryota</taxon>
        <taxon>Metazoa</taxon>
        <taxon>Ecdysozoa</taxon>
        <taxon>Arthropoda</taxon>
        <taxon>Hexapoda</taxon>
        <taxon>Insecta</taxon>
        <taxon>Pterygota</taxon>
        <taxon>Neoptera</taxon>
        <taxon>Endopterygota</taxon>
        <taxon>Diptera</taxon>
        <taxon>Nematocera</taxon>
        <taxon>Culicoidea</taxon>
        <taxon>Culicidae</taxon>
        <taxon>Anophelinae</taxon>
        <taxon>Anopheles</taxon>
    </lineage>
</organism>
<keyword evidence="6" id="KW-0539">Nucleus</keyword>
<dbReference type="InterPro" id="IPR036236">
    <property type="entry name" value="Znf_C2H2_sf"/>
</dbReference>
<dbReference type="Pfam" id="PF07776">
    <property type="entry name" value="zf-AD"/>
    <property type="match status" value="1"/>
</dbReference>
<dbReference type="SUPFAM" id="SSF57716">
    <property type="entry name" value="Glucocorticoid receptor-like (DNA-binding domain)"/>
    <property type="match status" value="1"/>
</dbReference>
<reference evidence="8 9" key="1">
    <citation type="journal article" date="2002" name="Science">
        <title>The genome sequence of the malaria mosquito Anopheles gambiae.</title>
        <authorList>
            <person name="Holt R.A."/>
            <person name="Subramanian G.M."/>
            <person name="Halpern A."/>
            <person name="Sutton G.G."/>
            <person name="Charlab R."/>
            <person name="Nusskern D.R."/>
            <person name="Wincker P."/>
            <person name="Clark A.G."/>
            <person name="Ribeiro J.M."/>
            <person name="Wides R."/>
            <person name="Salzberg S.L."/>
            <person name="Loftus B."/>
            <person name="Yandell M."/>
            <person name="Majoros W.H."/>
            <person name="Rusch D.B."/>
            <person name="Lai Z."/>
            <person name="Kraft C.L."/>
            <person name="Abril J.F."/>
            <person name="Anthouard V."/>
            <person name="Arensburger P."/>
            <person name="Atkinson P.W."/>
            <person name="Baden H."/>
            <person name="de Berardinis V."/>
            <person name="Baldwin D."/>
            <person name="Benes V."/>
            <person name="Biedler J."/>
            <person name="Blass C."/>
            <person name="Bolanos R."/>
            <person name="Boscus D."/>
            <person name="Barnstead M."/>
            <person name="Cai S."/>
            <person name="Center A."/>
            <person name="Chaturverdi K."/>
            <person name="Christophides G.K."/>
            <person name="Chrystal M.A."/>
            <person name="Clamp M."/>
            <person name="Cravchik A."/>
            <person name="Curwen V."/>
            <person name="Dana A."/>
            <person name="Delcher A."/>
            <person name="Dew I."/>
            <person name="Evans C.A."/>
            <person name="Flanigan M."/>
            <person name="Grundschober-Freimoser A."/>
            <person name="Friedli L."/>
            <person name="Gu Z."/>
            <person name="Guan P."/>
            <person name="Guigo R."/>
            <person name="Hillenmeyer M.E."/>
            <person name="Hladun S.L."/>
            <person name="Hogan J.R."/>
            <person name="Hong Y.S."/>
            <person name="Hoover J."/>
            <person name="Jaillon O."/>
            <person name="Ke Z."/>
            <person name="Kodira C."/>
            <person name="Kokoza E."/>
            <person name="Koutsos A."/>
            <person name="Letunic I."/>
            <person name="Levitsky A."/>
            <person name="Liang Y."/>
            <person name="Lin J.J."/>
            <person name="Lobo N.F."/>
            <person name="Lopez J.R."/>
            <person name="Malek J.A."/>
            <person name="McIntosh T.C."/>
            <person name="Meister S."/>
            <person name="Miller J."/>
            <person name="Mobarry C."/>
            <person name="Mongin E."/>
            <person name="Murphy S.D."/>
            <person name="O'Brochta D.A."/>
            <person name="Pfannkoch C."/>
            <person name="Qi R."/>
            <person name="Regier M.A."/>
            <person name="Remington K."/>
            <person name="Shao H."/>
            <person name="Sharakhova M.V."/>
            <person name="Sitter C.D."/>
            <person name="Shetty J."/>
            <person name="Smith T.J."/>
            <person name="Strong R."/>
            <person name="Sun J."/>
            <person name="Thomasova D."/>
            <person name="Ton L.Q."/>
            <person name="Topalis P."/>
            <person name="Tu Z."/>
            <person name="Unger M.F."/>
            <person name="Walenz B."/>
            <person name="Wang A."/>
            <person name="Wang J."/>
            <person name="Wang M."/>
            <person name="Wang X."/>
            <person name="Woodford K.J."/>
            <person name="Wortman J.R."/>
            <person name="Wu M."/>
            <person name="Yao A."/>
            <person name="Zdobnov E.M."/>
            <person name="Zhang H."/>
            <person name="Zhao Q."/>
            <person name="Zhao S."/>
            <person name="Zhu S.C."/>
            <person name="Zhimulev I."/>
            <person name="Coluzzi M."/>
            <person name="della Torre A."/>
            <person name="Roth C.W."/>
            <person name="Louis C."/>
            <person name="Kalush F."/>
            <person name="Mural R.J."/>
            <person name="Myers E.W."/>
            <person name="Adams M.D."/>
            <person name="Smith H.O."/>
            <person name="Broder S."/>
            <person name="Gardner M.J."/>
            <person name="Fraser C.M."/>
            <person name="Birney E."/>
            <person name="Bork P."/>
            <person name="Brey P.T."/>
            <person name="Venter J.C."/>
            <person name="Weissenbach J."/>
            <person name="Kafatos F.C."/>
            <person name="Collins F.H."/>
            <person name="Hoffman S.L."/>
        </authorList>
    </citation>
    <scope>NUCLEOTIDE SEQUENCE [LARGE SCALE GENOMIC DNA]</scope>
    <source>
        <strain evidence="8 9">PEST</strain>
    </source>
</reference>
<dbReference type="InterPro" id="IPR013087">
    <property type="entry name" value="Znf_C2H2_type"/>
</dbReference>
<dbReference type="GO" id="GO:0008270">
    <property type="term" value="F:zinc ion binding"/>
    <property type="evidence" value="ECO:0007669"/>
    <property type="project" value="UniProtKB-UniRule"/>
</dbReference>
<dbReference type="VEuPathDB" id="VectorBase:AGAP008515"/>
<feature type="region of interest" description="Disordered" evidence="7">
    <location>
        <begin position="704"/>
        <end position="778"/>
    </location>
</feature>
<dbReference type="GO" id="GO:0005634">
    <property type="term" value="C:nucleus"/>
    <property type="evidence" value="ECO:0007669"/>
    <property type="project" value="UniProtKB-SubCell"/>
</dbReference>
<feature type="region of interest" description="Disordered" evidence="7">
    <location>
        <begin position="123"/>
        <end position="157"/>
    </location>
</feature>
<dbReference type="InterPro" id="IPR012934">
    <property type="entry name" value="Znf_AD"/>
</dbReference>
<feature type="compositionally biased region" description="Low complexity" evidence="7">
    <location>
        <begin position="141"/>
        <end position="157"/>
    </location>
</feature>
<evidence type="ECO:0000256" key="3">
    <source>
        <dbReference type="ARBA" id="ARBA00022737"/>
    </source>
</evidence>
<dbReference type="GO" id="GO:0006357">
    <property type="term" value="P:regulation of transcription by RNA polymerase II"/>
    <property type="evidence" value="ECO:0000318"/>
    <property type="project" value="GO_Central"/>
</dbReference>
<sequence>MDSNSLLSMNLALNVARKCRICGMDILDLTCAFPIFGNDRVDQKLERYLQLNIQIDDLLPKCICGSCYLKLESIDQFALMASRTEEAFRAWLGRLRGLNSPAEAAKNVNVMLPLFRLDPDGGADSKKGHNASAAKDARSNPSPTVSTATPPASVSPPEKGIISYSDLKLGLLIKDQELLKLILKALRWAENDRRASFEVLIQRLKNSSFREILSNRNLLNDSDLTQLLKSYIGQGVMNSFAAMPPSAASTPLNNNNVVPPAVMFQPPINPTGGVKSGNQSGFVAPVGPIAGVNVNEYRIDEASVTQMEVGVDPDLYLPYEDEDSSSTNKFEGTRIEDRQENTVTIKLVTTNVAGDMIENKRMIPAILNVRGTKRFQCSACPECFETNGELQQHIVRRHLPRTNRTVITEQGKPAIKIRVRKNKPIAGPLLPPKLIPPSAPVTLTATTPSPTVPTRDSGGMTATRSSSPIKIVPLKIPASTTITVIPATPPPTSMVPVEPIKPPTVEQQVEVKPPPIKKEPSSAPASPAKGELLVRKSKRKTSLKPEVSSLILEKQQKKRKVQKGVQKPVQKEAQTPAPPPAPPAPPSPKPKTSRKSNAFCALCRKRLTPKQTMRVHMQQEHSRYECEKCDRAFKSALNLSRHQQYHASSSSSSSSTSTVPTELVSSSVSTKRAQKAAQQEEEKEQTHKCSYCEKAFKRSHHLKLHLKHHKKDATSAGSGLRRRAKLNQSSSSSSGSSSSAIKSVLVSSTAESGQGSKARKMEATKRKSTITRKVRFSC</sequence>
<dbReference type="PROSITE" id="PS50157">
    <property type="entry name" value="ZINC_FINGER_C2H2_2"/>
    <property type="match status" value="3"/>
</dbReference>
<dbReference type="Gene3D" id="3.30.160.60">
    <property type="entry name" value="Classic Zinc Finger"/>
    <property type="match status" value="2"/>
</dbReference>
<feature type="compositionally biased region" description="Basic residues" evidence="7">
    <location>
        <begin position="766"/>
        <end position="778"/>
    </location>
</feature>
<dbReference type="Proteomes" id="UP000007062">
    <property type="component" value="Chromosome 3R"/>
</dbReference>
<proteinExistence type="predicted"/>
<evidence type="ECO:0000256" key="4">
    <source>
        <dbReference type="ARBA" id="ARBA00022771"/>
    </source>
</evidence>
<evidence type="ECO:0000256" key="6">
    <source>
        <dbReference type="ARBA" id="ARBA00023242"/>
    </source>
</evidence>
<evidence type="ECO:0008006" key="10">
    <source>
        <dbReference type="Google" id="ProtNLM"/>
    </source>
</evidence>
<comment type="subcellular location">
    <subcellularLocation>
        <location evidence="1">Nucleus</location>
    </subcellularLocation>
</comment>
<dbReference type="GO" id="GO:0003700">
    <property type="term" value="F:DNA-binding transcription factor activity"/>
    <property type="evidence" value="ECO:0000318"/>
    <property type="project" value="GO_Central"/>
</dbReference>
<reference evidence="8 9" key="2">
    <citation type="journal article" date="2004" name="Trends Parasitol.">
        <title>The Anopheles gambiae genome: an update.</title>
        <authorList>
            <person name="Mongin E."/>
            <person name="Louis C."/>
            <person name="Holt R.A."/>
            <person name="Birney E."/>
            <person name="Collins F.H."/>
        </authorList>
    </citation>
    <scope>NUCLEOTIDE SEQUENCE [LARGE SCALE GENOMIC DNA]</scope>
    <source>
        <strain evidence="8 9">PEST</strain>
    </source>
</reference>
<dbReference type="PANTHER" id="PTHR24406">
    <property type="entry name" value="TRANSCRIPTIONAL REPRESSOR CTCFL-RELATED"/>
    <property type="match status" value="1"/>
</dbReference>
<feature type="region of interest" description="Disordered" evidence="7">
    <location>
        <begin position="644"/>
        <end position="684"/>
    </location>
</feature>
<dbReference type="InParanoid" id="A0A453YU13"/>
<dbReference type="GO" id="GO:0000978">
    <property type="term" value="F:RNA polymerase II cis-regulatory region sequence-specific DNA binding"/>
    <property type="evidence" value="ECO:0000318"/>
    <property type="project" value="GO_Central"/>
</dbReference>
<feature type="compositionally biased region" description="Pro residues" evidence="7">
    <location>
        <begin position="576"/>
        <end position="589"/>
    </location>
</feature>
<keyword evidence="3" id="KW-0677">Repeat</keyword>
<evidence type="ECO:0000256" key="7">
    <source>
        <dbReference type="SAM" id="MobiDB-lite"/>
    </source>
</evidence>
<dbReference type="PROSITE" id="PS00028">
    <property type="entry name" value="ZINC_FINGER_C2H2_1"/>
    <property type="match status" value="3"/>
</dbReference>
<dbReference type="Pfam" id="PF00096">
    <property type="entry name" value="zf-C2H2"/>
    <property type="match status" value="2"/>
</dbReference>
<name>A0A453YU13_ANOGA</name>
<evidence type="ECO:0000313" key="9">
    <source>
        <dbReference type="Proteomes" id="UP000007062"/>
    </source>
</evidence>
<dbReference type="EMBL" id="AAAB01008964">
    <property type="status" value="NOT_ANNOTATED_CDS"/>
    <property type="molecule type" value="Genomic_DNA"/>
</dbReference>
<dbReference type="FunFam" id="3.40.1800.20:FF:000018">
    <property type="entry name" value="AGAP008515-PA"/>
    <property type="match status" value="1"/>
</dbReference>
<protein>
    <recommendedName>
        <fullName evidence="10">ZAD domain-containing protein</fullName>
    </recommendedName>
</protein>
<feature type="region of interest" description="Disordered" evidence="7">
    <location>
        <begin position="443"/>
        <end position="468"/>
    </location>
</feature>
<feature type="region of interest" description="Disordered" evidence="7">
    <location>
        <begin position="506"/>
        <end position="595"/>
    </location>
</feature>
<feature type="compositionally biased region" description="Low complexity" evidence="7">
    <location>
        <begin position="648"/>
        <end position="670"/>
    </location>
</feature>
<dbReference type="AlphaFoldDB" id="A0A453YU13"/>
<dbReference type="PROSITE" id="PS51915">
    <property type="entry name" value="ZAD"/>
    <property type="match status" value="1"/>
</dbReference>
<evidence type="ECO:0000313" key="8">
    <source>
        <dbReference type="EnsemblMetazoa" id="AGAP008515-PB"/>
    </source>
</evidence>
<keyword evidence="2" id="KW-0479">Metal-binding</keyword>
<dbReference type="Gene3D" id="3.40.1800.20">
    <property type="match status" value="1"/>
</dbReference>
<dbReference type="EnsemblMetazoa" id="AGAP008515-RB">
    <property type="protein sequence ID" value="AGAP008515-PB"/>
    <property type="gene ID" value="AGAP008515"/>
</dbReference>
<accession>A0A453YU13</accession>
<dbReference type="VEuPathDB" id="VectorBase:AGAMI1_004702"/>
<dbReference type="SMART" id="SM00868">
    <property type="entry name" value="zf-AD"/>
    <property type="match status" value="1"/>
</dbReference>
<keyword evidence="5" id="KW-0862">Zinc</keyword>
<dbReference type="SMART" id="SM00355">
    <property type="entry name" value="ZnF_C2H2"/>
    <property type="match status" value="4"/>
</dbReference>
<reference evidence="8" key="3">
    <citation type="submission" date="2020-05" db="UniProtKB">
        <authorList>
            <consortium name="EnsemblMetazoa"/>
        </authorList>
    </citation>
    <scope>IDENTIFICATION</scope>
    <source>
        <strain evidence="8">PEST</strain>
    </source>
</reference>
<keyword evidence="4" id="KW-0863">Zinc-finger</keyword>
<dbReference type="SUPFAM" id="SSF57667">
    <property type="entry name" value="beta-beta-alpha zinc fingers"/>
    <property type="match status" value="1"/>
</dbReference>
<evidence type="ECO:0000256" key="2">
    <source>
        <dbReference type="ARBA" id="ARBA00022723"/>
    </source>
</evidence>
<evidence type="ECO:0000256" key="5">
    <source>
        <dbReference type="ARBA" id="ARBA00022833"/>
    </source>
</evidence>
<dbReference type="InterPro" id="IPR050888">
    <property type="entry name" value="ZnF_C2H2-type_TF"/>
</dbReference>